<feature type="disulfide bond" evidence="17">
    <location>
        <begin position="123"/>
        <end position="322"/>
    </location>
</feature>
<evidence type="ECO:0000256" key="4">
    <source>
        <dbReference type="ARBA" id="ARBA00012313"/>
    </source>
</evidence>
<feature type="binding site" evidence="15">
    <location>
        <position position="76"/>
    </location>
    <ligand>
        <name>Ca(2+)</name>
        <dbReference type="ChEBI" id="CHEBI:29108"/>
        <label>1</label>
    </ligand>
</feature>
<feature type="signal peptide" evidence="18">
    <location>
        <begin position="1"/>
        <end position="25"/>
    </location>
</feature>
<dbReference type="PANTHER" id="PTHR31517:SF51">
    <property type="entry name" value="PEROXIDASE 55"/>
    <property type="match status" value="1"/>
</dbReference>
<keyword evidence="9 18" id="KW-0560">Oxidoreductase</keyword>
<feature type="disulfide bond" evidence="17">
    <location>
        <begin position="202"/>
        <end position="234"/>
    </location>
</feature>
<dbReference type="Gene3D" id="1.10.520.10">
    <property type="match status" value="1"/>
</dbReference>
<evidence type="ECO:0000313" key="21">
    <source>
        <dbReference type="Proteomes" id="UP001443914"/>
    </source>
</evidence>
<evidence type="ECO:0000256" key="17">
    <source>
        <dbReference type="PIRSR" id="PIRSR600823-5"/>
    </source>
</evidence>
<evidence type="ECO:0000256" key="9">
    <source>
        <dbReference type="ARBA" id="ARBA00023002"/>
    </source>
</evidence>
<feature type="binding site" evidence="15">
    <location>
        <position position="74"/>
    </location>
    <ligand>
        <name>Ca(2+)</name>
        <dbReference type="ChEBI" id="CHEBI:29108"/>
        <label>1</label>
    </ligand>
</feature>
<dbReference type="GO" id="GO:0005576">
    <property type="term" value="C:extracellular region"/>
    <property type="evidence" value="ECO:0007669"/>
    <property type="project" value="UniProtKB-SubCell"/>
</dbReference>
<feature type="active site" description="Proton acceptor" evidence="13">
    <location>
        <position position="68"/>
    </location>
</feature>
<evidence type="ECO:0000256" key="18">
    <source>
        <dbReference type="RuleBase" id="RU362060"/>
    </source>
</evidence>
<evidence type="ECO:0000256" key="6">
    <source>
        <dbReference type="ARBA" id="ARBA00022559"/>
    </source>
</evidence>
<feature type="domain" description="Plant heme peroxidase family profile" evidence="19">
    <location>
        <begin position="27"/>
        <end position="326"/>
    </location>
</feature>
<dbReference type="Proteomes" id="UP001443914">
    <property type="component" value="Unassembled WGS sequence"/>
</dbReference>
<feature type="binding site" evidence="15">
    <location>
        <position position="255"/>
    </location>
    <ligand>
        <name>Ca(2+)</name>
        <dbReference type="ChEBI" id="CHEBI:29108"/>
        <label>2</label>
    </ligand>
</feature>
<proteinExistence type="inferred from homology"/>
<dbReference type="FunFam" id="1.10.420.10:FF:000001">
    <property type="entry name" value="Peroxidase"/>
    <property type="match status" value="1"/>
</dbReference>
<dbReference type="InterPro" id="IPR000823">
    <property type="entry name" value="Peroxidase_pln"/>
</dbReference>
<comment type="cofactor">
    <cofactor evidence="15 18">
        <name>Ca(2+)</name>
        <dbReference type="ChEBI" id="CHEBI:29108"/>
    </cofactor>
    <text evidence="15 18">Binds 2 calcium ions per subunit.</text>
</comment>
<name>A0AAW1MMP1_SAPOF</name>
<evidence type="ECO:0000256" key="14">
    <source>
        <dbReference type="PIRSR" id="PIRSR600823-2"/>
    </source>
</evidence>
<dbReference type="PRINTS" id="PR00458">
    <property type="entry name" value="PEROXIDASE"/>
</dbReference>
<accession>A0AAW1MMP1</accession>
<dbReference type="GO" id="GO:0046872">
    <property type="term" value="F:metal ion binding"/>
    <property type="evidence" value="ECO:0007669"/>
    <property type="project" value="UniProtKB-UniRule"/>
</dbReference>
<organism evidence="20 21">
    <name type="scientific">Saponaria officinalis</name>
    <name type="common">Common soapwort</name>
    <name type="synonym">Lychnis saponaria</name>
    <dbReference type="NCBI Taxonomy" id="3572"/>
    <lineage>
        <taxon>Eukaryota</taxon>
        <taxon>Viridiplantae</taxon>
        <taxon>Streptophyta</taxon>
        <taxon>Embryophyta</taxon>
        <taxon>Tracheophyta</taxon>
        <taxon>Spermatophyta</taxon>
        <taxon>Magnoliopsida</taxon>
        <taxon>eudicotyledons</taxon>
        <taxon>Gunneridae</taxon>
        <taxon>Pentapetalae</taxon>
        <taxon>Caryophyllales</taxon>
        <taxon>Caryophyllaceae</taxon>
        <taxon>Caryophylleae</taxon>
        <taxon>Saponaria</taxon>
    </lineage>
</organism>
<feature type="disulfide bond" evidence="17">
    <location>
        <begin position="70"/>
        <end position="75"/>
    </location>
</feature>
<keyword evidence="10 15" id="KW-0408">Iron</keyword>
<evidence type="ECO:0000256" key="11">
    <source>
        <dbReference type="ARBA" id="ARBA00023157"/>
    </source>
</evidence>
<evidence type="ECO:0000259" key="19">
    <source>
        <dbReference type="PROSITE" id="PS50873"/>
    </source>
</evidence>
<feature type="site" description="Transition state stabilizer" evidence="16">
    <location>
        <position position="64"/>
    </location>
</feature>
<dbReference type="GO" id="GO:0042744">
    <property type="term" value="P:hydrogen peroxide catabolic process"/>
    <property type="evidence" value="ECO:0007669"/>
    <property type="project" value="UniProtKB-KW"/>
</dbReference>
<dbReference type="InterPro" id="IPR019794">
    <property type="entry name" value="Peroxidases_AS"/>
</dbReference>
<feature type="binding site" evidence="14">
    <location>
        <position position="165"/>
    </location>
    <ligand>
        <name>substrate</name>
    </ligand>
</feature>
<keyword evidence="12 18" id="KW-0376">Hydrogen peroxide</keyword>
<dbReference type="GO" id="GO:0006979">
    <property type="term" value="P:response to oxidative stress"/>
    <property type="evidence" value="ECO:0007669"/>
    <property type="project" value="UniProtKB-UniRule"/>
</dbReference>
<feature type="binding site" evidence="15">
    <location>
        <position position="196"/>
    </location>
    <ligand>
        <name>Ca(2+)</name>
        <dbReference type="ChEBI" id="CHEBI:29108"/>
        <label>2</label>
    </ligand>
</feature>
<evidence type="ECO:0000256" key="12">
    <source>
        <dbReference type="ARBA" id="ARBA00023324"/>
    </source>
</evidence>
<feature type="disulfide bond" evidence="17">
    <location>
        <begin position="37"/>
        <end position="117"/>
    </location>
</feature>
<dbReference type="InterPro" id="IPR002016">
    <property type="entry name" value="Haem_peroxidase"/>
</dbReference>
<dbReference type="SUPFAM" id="SSF48113">
    <property type="entry name" value="Heme-dependent peroxidases"/>
    <property type="match status" value="1"/>
</dbReference>
<evidence type="ECO:0000256" key="5">
    <source>
        <dbReference type="ARBA" id="ARBA00022525"/>
    </source>
</evidence>
<keyword evidence="7 18" id="KW-0349">Heme</keyword>
<comment type="subcellular location">
    <subcellularLocation>
        <location evidence="18">Secreted</location>
    </subcellularLocation>
</comment>
<keyword evidence="18" id="KW-0732">Signal</keyword>
<dbReference type="PROSITE" id="PS00436">
    <property type="entry name" value="PEROXIDASE_2"/>
    <property type="match status" value="1"/>
</dbReference>
<dbReference type="EC" id="1.11.1.7" evidence="4 18"/>
<evidence type="ECO:0000256" key="8">
    <source>
        <dbReference type="ARBA" id="ARBA00022723"/>
    </source>
</evidence>
<comment type="function">
    <text evidence="2">Removal of H(2)O(2), oxidation of toxic reductants, biosynthesis and degradation of lignin, suberization, auxin catabolism, response to environmental stresses such as wounding, pathogen attack and oxidative stress. These functions might be dependent on each isozyme/isoform in each plant tissue.</text>
</comment>
<evidence type="ECO:0000256" key="13">
    <source>
        <dbReference type="PIRSR" id="PIRSR600823-1"/>
    </source>
</evidence>
<evidence type="ECO:0000256" key="15">
    <source>
        <dbReference type="PIRSR" id="PIRSR600823-3"/>
    </source>
</evidence>
<reference evidence="20" key="1">
    <citation type="submission" date="2024-03" db="EMBL/GenBank/DDBJ databases">
        <title>WGS assembly of Saponaria officinalis var. Norfolk2.</title>
        <authorList>
            <person name="Jenkins J."/>
            <person name="Shu S."/>
            <person name="Grimwood J."/>
            <person name="Barry K."/>
            <person name="Goodstein D."/>
            <person name="Schmutz J."/>
            <person name="Leebens-Mack J."/>
            <person name="Osbourn A."/>
        </authorList>
    </citation>
    <scope>NUCLEOTIDE SEQUENCE [LARGE SCALE GENOMIC DNA]</scope>
    <source>
        <strain evidence="20">JIC</strain>
    </source>
</reference>
<dbReference type="PROSITE" id="PS50873">
    <property type="entry name" value="PEROXIDASE_4"/>
    <property type="match status" value="1"/>
</dbReference>
<keyword evidence="6 18" id="KW-0575">Peroxidase</keyword>
<evidence type="ECO:0000256" key="16">
    <source>
        <dbReference type="PIRSR" id="PIRSR600823-4"/>
    </source>
</evidence>
<keyword evidence="8 15" id="KW-0479">Metal-binding</keyword>
<feature type="chain" id="PRO_5043113101" description="Peroxidase" evidence="18">
    <location>
        <begin position="26"/>
        <end position="328"/>
    </location>
</feature>
<evidence type="ECO:0000256" key="7">
    <source>
        <dbReference type="ARBA" id="ARBA00022617"/>
    </source>
</evidence>
<comment type="cofactor">
    <cofactor evidence="15 18">
        <name>heme b</name>
        <dbReference type="ChEBI" id="CHEBI:60344"/>
    </cofactor>
    <text evidence="15 18">Binds 1 heme b (iron(II)-protoporphyrin IX) group per subunit.</text>
</comment>
<dbReference type="InterPro" id="IPR019793">
    <property type="entry name" value="Peroxidases_heam-ligand_BS"/>
</dbReference>
<dbReference type="Gene3D" id="1.10.420.10">
    <property type="entry name" value="Peroxidase, domain 2"/>
    <property type="match status" value="1"/>
</dbReference>
<comment type="similarity">
    <text evidence="3">Belongs to the peroxidase family. Ascorbate peroxidase subfamily.</text>
</comment>
<protein>
    <recommendedName>
        <fullName evidence="4 18">Peroxidase</fullName>
        <ecNumber evidence="4 18">1.11.1.7</ecNumber>
    </recommendedName>
</protein>
<feature type="binding site" evidence="15">
    <location>
        <position position="72"/>
    </location>
    <ligand>
        <name>Ca(2+)</name>
        <dbReference type="ChEBI" id="CHEBI:29108"/>
        <label>1</label>
    </ligand>
</feature>
<sequence length="328" mass="35860">MRLLMDKWTVLCIFLLLLCTESAEGGELKKNYYKNSCPDVESIVSEAVSKKFQQTFVTAQATLRLFFHDCFVEGCDASIMIVSPNGDAERDAPDNVSLAGDGFDTVIKAKEAVEAVCPGVVSCADILALAAREVVFLTGGPSYKVELGRLDGLVSKASNVKDNLPDPRFDYQKLKAMFAKHKLSDTDLIALSGAHTIGVSHCNRFSNRLYNFSPSTPIDPTLNATYAQQLIQECPLDVDPNIVVGMDPDTPRTFDNSYYQNLIAGKGLFTSDEVLVLDSAARRKVEAFASDMSAFSSGFAKSMIKLGRVGVKTSDGEIRKDCTAYNYY</sequence>
<dbReference type="GO" id="GO:0020037">
    <property type="term" value="F:heme binding"/>
    <property type="evidence" value="ECO:0007669"/>
    <property type="project" value="UniProtKB-UniRule"/>
</dbReference>
<dbReference type="CDD" id="cd00693">
    <property type="entry name" value="secretory_peroxidase"/>
    <property type="match status" value="1"/>
</dbReference>
<feature type="binding site" evidence="15">
    <location>
        <position position="247"/>
    </location>
    <ligand>
        <name>Ca(2+)</name>
        <dbReference type="ChEBI" id="CHEBI:29108"/>
        <label>2</label>
    </ligand>
</feature>
<evidence type="ECO:0000256" key="1">
    <source>
        <dbReference type="ARBA" id="ARBA00000189"/>
    </source>
</evidence>
<feature type="binding site" evidence="15">
    <location>
        <position position="69"/>
    </location>
    <ligand>
        <name>Ca(2+)</name>
        <dbReference type="ChEBI" id="CHEBI:29108"/>
        <label>1</label>
    </ligand>
</feature>
<comment type="catalytic activity">
    <reaction evidence="1 18">
        <text>2 a phenolic donor + H2O2 = 2 a phenolic radical donor + 2 H2O</text>
        <dbReference type="Rhea" id="RHEA:56136"/>
        <dbReference type="ChEBI" id="CHEBI:15377"/>
        <dbReference type="ChEBI" id="CHEBI:16240"/>
        <dbReference type="ChEBI" id="CHEBI:139520"/>
        <dbReference type="ChEBI" id="CHEBI:139521"/>
        <dbReference type="EC" id="1.11.1.7"/>
    </reaction>
</comment>
<evidence type="ECO:0000313" key="20">
    <source>
        <dbReference type="EMBL" id="KAK9750013.1"/>
    </source>
</evidence>
<dbReference type="GO" id="GO:0140825">
    <property type="term" value="F:lactoperoxidase activity"/>
    <property type="evidence" value="ECO:0007669"/>
    <property type="project" value="UniProtKB-EC"/>
</dbReference>
<dbReference type="PROSITE" id="PS00435">
    <property type="entry name" value="PEROXIDASE_1"/>
    <property type="match status" value="1"/>
</dbReference>
<dbReference type="EMBL" id="JBDFQZ010000002">
    <property type="protein sequence ID" value="KAK9750013.1"/>
    <property type="molecule type" value="Genomic_DNA"/>
</dbReference>
<keyword evidence="11 17" id="KW-1015">Disulfide bond</keyword>
<dbReference type="PRINTS" id="PR00461">
    <property type="entry name" value="PLPEROXIDASE"/>
</dbReference>
<keyword evidence="15 18" id="KW-0106">Calcium</keyword>
<evidence type="ECO:0000256" key="10">
    <source>
        <dbReference type="ARBA" id="ARBA00023004"/>
    </source>
</evidence>
<dbReference type="FunFam" id="1.10.520.10:FF:000008">
    <property type="entry name" value="Peroxidase"/>
    <property type="match status" value="1"/>
</dbReference>
<dbReference type="Pfam" id="PF00141">
    <property type="entry name" value="peroxidase"/>
    <property type="match status" value="1"/>
</dbReference>
<dbReference type="PANTHER" id="PTHR31517">
    <property type="match status" value="1"/>
</dbReference>
<dbReference type="InterPro" id="IPR033905">
    <property type="entry name" value="Secretory_peroxidase"/>
</dbReference>
<feature type="binding site" description="axial binding residue" evidence="15">
    <location>
        <position position="195"/>
    </location>
    <ligand>
        <name>heme b</name>
        <dbReference type="ChEBI" id="CHEBI:60344"/>
    </ligand>
    <ligandPart>
        <name>Fe</name>
        <dbReference type="ChEBI" id="CHEBI:18248"/>
    </ligandPart>
</feature>
<evidence type="ECO:0000256" key="2">
    <source>
        <dbReference type="ARBA" id="ARBA00002322"/>
    </source>
</evidence>
<feature type="binding site" evidence="15">
    <location>
        <position position="250"/>
    </location>
    <ligand>
        <name>Ca(2+)</name>
        <dbReference type="ChEBI" id="CHEBI:29108"/>
        <label>2</label>
    </ligand>
</feature>
<comment type="caution">
    <text evidence="20">The sequence shown here is derived from an EMBL/GenBank/DDBJ whole genome shotgun (WGS) entry which is preliminary data.</text>
</comment>
<evidence type="ECO:0000256" key="3">
    <source>
        <dbReference type="ARBA" id="ARBA00006873"/>
    </source>
</evidence>
<keyword evidence="21" id="KW-1185">Reference proteome</keyword>
<dbReference type="AlphaFoldDB" id="A0AAW1MMP1"/>
<comment type="similarity">
    <text evidence="18">Belongs to the peroxidase family. Classical plant (class III) peroxidase subfamily.</text>
</comment>
<dbReference type="InterPro" id="IPR010255">
    <property type="entry name" value="Haem_peroxidase_sf"/>
</dbReference>
<feature type="binding site" evidence="15">
    <location>
        <position position="78"/>
    </location>
    <ligand>
        <name>Ca(2+)</name>
        <dbReference type="ChEBI" id="CHEBI:29108"/>
        <label>1</label>
    </ligand>
</feature>
<feature type="binding site" evidence="15">
    <location>
        <position position="89"/>
    </location>
    <ligand>
        <name>Ca(2+)</name>
        <dbReference type="ChEBI" id="CHEBI:29108"/>
        <label>1</label>
    </ligand>
</feature>
<keyword evidence="5 18" id="KW-0964">Secreted</keyword>
<gene>
    <name evidence="20" type="ORF">RND81_02G166400</name>
</gene>